<proteinExistence type="predicted"/>
<dbReference type="GeneID" id="85472494"/>
<protein>
    <submittedName>
        <fullName evidence="2">Uncharacterized protein</fullName>
    </submittedName>
</protein>
<feature type="region of interest" description="Disordered" evidence="1">
    <location>
        <begin position="1"/>
        <end position="155"/>
    </location>
</feature>
<gene>
    <name evidence="2" type="ORF">BDP81DRAFT_391969</name>
</gene>
<feature type="compositionally biased region" description="Polar residues" evidence="1">
    <location>
        <begin position="7"/>
        <end position="16"/>
    </location>
</feature>
<evidence type="ECO:0000313" key="2">
    <source>
        <dbReference type="EMBL" id="KAK1639933.1"/>
    </source>
</evidence>
<evidence type="ECO:0000313" key="3">
    <source>
        <dbReference type="Proteomes" id="UP001243989"/>
    </source>
</evidence>
<dbReference type="RefSeq" id="XP_060448540.1">
    <property type="nucleotide sequence ID" value="XM_060587632.1"/>
</dbReference>
<feature type="compositionally biased region" description="Low complexity" evidence="1">
    <location>
        <begin position="101"/>
        <end position="118"/>
    </location>
</feature>
<sequence>MREVALANTSVADNLTSPTRPARSSSSSTSPAPSHSPHVYGPHIPTPTFPTPEQSLVESNEDLYRRIRVQQESRYFTESNCREEGNHTSPSGSSAATVFTSEPSSSESSGLVSSPPEGLSEDHRSGAAGDDAYDSQATESAPEDDTSGRGDVEEE</sequence>
<comment type="caution">
    <text evidence="2">The sequence shown here is derived from an EMBL/GenBank/DDBJ whole genome shotgun (WGS) entry which is preliminary data.</text>
</comment>
<keyword evidence="3" id="KW-1185">Reference proteome</keyword>
<dbReference type="Proteomes" id="UP001243989">
    <property type="component" value="Unassembled WGS sequence"/>
</dbReference>
<reference evidence="2" key="1">
    <citation type="submission" date="2021-06" db="EMBL/GenBank/DDBJ databases">
        <title>Comparative genomics, transcriptomics and evolutionary studies reveal genomic signatures of adaptation to plant cell wall in hemibiotrophic fungi.</title>
        <authorList>
            <consortium name="DOE Joint Genome Institute"/>
            <person name="Baroncelli R."/>
            <person name="Diaz J.F."/>
            <person name="Benocci T."/>
            <person name="Peng M."/>
            <person name="Battaglia E."/>
            <person name="Haridas S."/>
            <person name="Andreopoulos W."/>
            <person name="Labutti K."/>
            <person name="Pangilinan J."/>
            <person name="Floch G.L."/>
            <person name="Makela M.R."/>
            <person name="Henrissat B."/>
            <person name="Grigoriev I.V."/>
            <person name="Crouch J.A."/>
            <person name="De Vries R.P."/>
            <person name="Sukno S.A."/>
            <person name="Thon M.R."/>
        </authorList>
    </citation>
    <scope>NUCLEOTIDE SEQUENCE</scope>
    <source>
        <strain evidence="2">CBS 102054</strain>
    </source>
</reference>
<feature type="compositionally biased region" description="Polar residues" evidence="1">
    <location>
        <begin position="87"/>
        <end position="100"/>
    </location>
</feature>
<feature type="compositionally biased region" description="Low complexity" evidence="1">
    <location>
        <begin position="17"/>
        <end position="38"/>
    </location>
</feature>
<evidence type="ECO:0000256" key="1">
    <source>
        <dbReference type="SAM" id="MobiDB-lite"/>
    </source>
</evidence>
<feature type="compositionally biased region" description="Basic and acidic residues" evidence="1">
    <location>
        <begin position="146"/>
        <end position="155"/>
    </location>
</feature>
<dbReference type="EMBL" id="JAHMHQ010000005">
    <property type="protein sequence ID" value="KAK1639933.1"/>
    <property type="molecule type" value="Genomic_DNA"/>
</dbReference>
<accession>A0AAI9ZZT7</accession>
<feature type="compositionally biased region" description="Basic and acidic residues" evidence="1">
    <location>
        <begin position="62"/>
        <end position="71"/>
    </location>
</feature>
<name>A0AAI9ZZT7_9PEZI</name>
<organism evidence="2 3">
    <name type="scientific">Colletotrichum phormii</name>
    <dbReference type="NCBI Taxonomy" id="359342"/>
    <lineage>
        <taxon>Eukaryota</taxon>
        <taxon>Fungi</taxon>
        <taxon>Dikarya</taxon>
        <taxon>Ascomycota</taxon>
        <taxon>Pezizomycotina</taxon>
        <taxon>Sordariomycetes</taxon>
        <taxon>Hypocreomycetidae</taxon>
        <taxon>Glomerellales</taxon>
        <taxon>Glomerellaceae</taxon>
        <taxon>Colletotrichum</taxon>
        <taxon>Colletotrichum acutatum species complex</taxon>
    </lineage>
</organism>
<dbReference type="AlphaFoldDB" id="A0AAI9ZZT7"/>